<dbReference type="GO" id="GO:0005509">
    <property type="term" value="F:calcium ion binding"/>
    <property type="evidence" value="ECO:0007669"/>
    <property type="project" value="InterPro"/>
</dbReference>
<evidence type="ECO:0000313" key="4">
    <source>
        <dbReference type="EMBL" id="CAI2384598.1"/>
    </source>
</evidence>
<name>A0AAD1Y3B1_EUPCR</name>
<dbReference type="GO" id="GO:0005737">
    <property type="term" value="C:cytoplasm"/>
    <property type="evidence" value="ECO:0007669"/>
    <property type="project" value="TreeGrafter"/>
</dbReference>
<evidence type="ECO:0000256" key="2">
    <source>
        <dbReference type="SAM" id="MobiDB-lite"/>
    </source>
</evidence>
<dbReference type="InterPro" id="IPR002048">
    <property type="entry name" value="EF_hand_dom"/>
</dbReference>
<keyword evidence="1" id="KW-0175">Coiled coil</keyword>
<feature type="compositionally biased region" description="Polar residues" evidence="2">
    <location>
        <begin position="1"/>
        <end position="17"/>
    </location>
</feature>
<evidence type="ECO:0000259" key="3">
    <source>
        <dbReference type="PROSITE" id="PS50222"/>
    </source>
</evidence>
<dbReference type="PROSITE" id="PS50222">
    <property type="entry name" value="EF_HAND_2"/>
    <property type="match status" value="1"/>
</dbReference>
<gene>
    <name evidence="4" type="ORF">ECRASSUSDP1_LOCUS26132</name>
</gene>
<dbReference type="EMBL" id="CAMPGE010026933">
    <property type="protein sequence ID" value="CAI2384598.1"/>
    <property type="molecule type" value="Genomic_DNA"/>
</dbReference>
<feature type="domain" description="EF-hand" evidence="3">
    <location>
        <begin position="537"/>
        <end position="572"/>
    </location>
</feature>
<feature type="compositionally biased region" description="Basic and acidic residues" evidence="2">
    <location>
        <begin position="778"/>
        <end position="800"/>
    </location>
</feature>
<reference evidence="4" key="1">
    <citation type="submission" date="2023-07" db="EMBL/GenBank/DDBJ databases">
        <authorList>
            <consortium name="AG Swart"/>
            <person name="Singh M."/>
            <person name="Singh A."/>
            <person name="Seah K."/>
            <person name="Emmerich C."/>
        </authorList>
    </citation>
    <scope>NUCLEOTIDE SEQUENCE</scope>
    <source>
        <strain evidence="4">DP1</strain>
    </source>
</reference>
<organism evidence="4 5">
    <name type="scientific">Euplotes crassus</name>
    <dbReference type="NCBI Taxonomy" id="5936"/>
    <lineage>
        <taxon>Eukaryota</taxon>
        <taxon>Sar</taxon>
        <taxon>Alveolata</taxon>
        <taxon>Ciliophora</taxon>
        <taxon>Intramacronucleata</taxon>
        <taxon>Spirotrichea</taxon>
        <taxon>Hypotrichia</taxon>
        <taxon>Euplotida</taxon>
        <taxon>Euplotidae</taxon>
        <taxon>Moneuplotes</taxon>
    </lineage>
</organism>
<evidence type="ECO:0000256" key="1">
    <source>
        <dbReference type="SAM" id="Coils"/>
    </source>
</evidence>
<proteinExistence type="predicted"/>
<sequence length="808" mass="94404">MSVNSKSESAMDSNSNTESEDGHELLGLDREDLEKAALLYENVRAQRKNKEDNDDKKLADDFVKFLEEKMQRLSKVILNPNIPKHIKSVHILNLRFETFGLCFSKMNEQVLEENTALGKIYTILFKNIQQIYEDSVGLIQVLRSVNDEKKAKGDLLAKELEVMQTLEAAEKIEEELNSFRGQLTEVSKERDQYKLELEALKNQVVQQQNQLQQVQDQLQAEGNQPKVIQSVDSQAEIQALKQEIEELKIENDSMMKILIKRSKKDVLCQSKEYNTVEEKSLEPSIKQFGSANDKIYDSKEYKSKSLFIQPTGNQAPLGKTREKILTLNQTKEIIRDLYQSKKRYDEQCKKRKAPIETIEQYLYTYLNNKYGLKPLIIEWTVGIVNAIKLFKDEDHDIYLFAKILKNKCEEDFVDSQQQVRDTINAILKMWARDKYVYKPDHQIDLMLPELKNSSFNLDFYIKVLEKLYPEERDRVYVEMHLEDYLQRQKTRIANNTTFANSSIVNMTANRKGAVKNEILFNIFEKIVLDYQLNEHCKFLDKFTDIFIQIDTDTNGIISRQQFLDLLFQMDIIEDPQLNEDENSHPDEAFYLINAIDPHETDQIILSEIVKLLTTHPAKLGESRSDTEMEQISVLENFVTKAIEQEDLQKKVMIKLQEKIIEESKNDYPPEHLSRGESEKLLPVKSMSKEMNFNDEGYVPQQFQNLEAQGFDQIKQEYDHFNDYNANRHGEEHPISENSNDIETESNYLHRDLDPVEEEDNSQKSFKNSQNQRISCATSEKDLEPDHIPQKDNSIEPRLESESEYPMQE</sequence>
<evidence type="ECO:0000313" key="5">
    <source>
        <dbReference type="Proteomes" id="UP001295684"/>
    </source>
</evidence>
<feature type="compositionally biased region" description="Polar residues" evidence="2">
    <location>
        <begin position="762"/>
        <end position="777"/>
    </location>
</feature>
<comment type="caution">
    <text evidence="4">The sequence shown here is derived from an EMBL/GenBank/DDBJ whole genome shotgun (WGS) entry which is preliminary data.</text>
</comment>
<dbReference type="Proteomes" id="UP001295684">
    <property type="component" value="Unassembled WGS sequence"/>
</dbReference>
<dbReference type="SUPFAM" id="SSF47473">
    <property type="entry name" value="EF-hand"/>
    <property type="match status" value="1"/>
</dbReference>
<dbReference type="PANTHER" id="PTHR16306:SF1">
    <property type="entry name" value="CHROMOSOME UNDETERMINED SCAFFOLD_7, WHOLE GENOME SHOTGUN SEQUENCE"/>
    <property type="match status" value="1"/>
</dbReference>
<feature type="region of interest" description="Disordered" evidence="2">
    <location>
        <begin position="1"/>
        <end position="26"/>
    </location>
</feature>
<feature type="region of interest" description="Disordered" evidence="2">
    <location>
        <begin position="755"/>
        <end position="808"/>
    </location>
</feature>
<dbReference type="AlphaFoldDB" id="A0AAD1Y3B1"/>
<feature type="coiled-coil region" evidence="1">
    <location>
        <begin position="155"/>
        <end position="257"/>
    </location>
</feature>
<dbReference type="InterPro" id="IPR011992">
    <property type="entry name" value="EF-hand-dom_pair"/>
</dbReference>
<dbReference type="PANTHER" id="PTHR16306">
    <property type="entry name" value="TRANSLIN-ASSOCIATED FACTOR X-INTERACTING PROTEIN 1"/>
    <property type="match status" value="1"/>
</dbReference>
<accession>A0AAD1Y3B1</accession>
<keyword evidence="5" id="KW-1185">Reference proteome</keyword>
<protein>
    <recommendedName>
        <fullName evidence="3">EF-hand domain-containing protein</fullName>
    </recommendedName>
</protein>